<dbReference type="AlphaFoldDB" id="A0A835IBV6"/>
<protein>
    <submittedName>
        <fullName evidence="1">Uncharacterized protein</fullName>
    </submittedName>
</protein>
<dbReference type="Gene3D" id="3.20.20.140">
    <property type="entry name" value="Metal-dependent hydrolases"/>
    <property type="match status" value="1"/>
</dbReference>
<evidence type="ECO:0000313" key="1">
    <source>
        <dbReference type="EMBL" id="KAF9614309.1"/>
    </source>
</evidence>
<dbReference type="SUPFAM" id="SSF51556">
    <property type="entry name" value="Metallo-dependent hydrolases"/>
    <property type="match status" value="1"/>
</dbReference>
<proteinExistence type="predicted"/>
<keyword evidence="2" id="KW-1185">Reference proteome</keyword>
<accession>A0A835IBV6</accession>
<dbReference type="InterPro" id="IPR032466">
    <property type="entry name" value="Metal_Hydrolase"/>
</dbReference>
<gene>
    <name evidence="1" type="ORF">IFM89_017289</name>
</gene>
<evidence type="ECO:0000313" key="2">
    <source>
        <dbReference type="Proteomes" id="UP000631114"/>
    </source>
</evidence>
<dbReference type="OrthoDB" id="1924787at2759"/>
<dbReference type="Proteomes" id="UP000631114">
    <property type="component" value="Unassembled WGS sequence"/>
</dbReference>
<organism evidence="1 2">
    <name type="scientific">Coptis chinensis</name>
    <dbReference type="NCBI Taxonomy" id="261450"/>
    <lineage>
        <taxon>Eukaryota</taxon>
        <taxon>Viridiplantae</taxon>
        <taxon>Streptophyta</taxon>
        <taxon>Embryophyta</taxon>
        <taxon>Tracheophyta</taxon>
        <taxon>Spermatophyta</taxon>
        <taxon>Magnoliopsida</taxon>
        <taxon>Ranunculales</taxon>
        <taxon>Ranunculaceae</taxon>
        <taxon>Coptidoideae</taxon>
        <taxon>Coptis</taxon>
    </lineage>
</organism>
<name>A0A835IBV6_9MAGN</name>
<sequence length="97" mass="11042">MIHTVLHLICKHAAQAWKFFNSLSFSFVQLVGTDHCTYNSTQKALGIDDFRKIPNGNFQFLLPKENRRENASYLGHNGVQESGQISVTKFVRVTITE</sequence>
<dbReference type="EMBL" id="JADFTS010000003">
    <property type="protein sequence ID" value="KAF9614309.1"/>
    <property type="molecule type" value="Genomic_DNA"/>
</dbReference>
<comment type="caution">
    <text evidence="1">The sequence shown here is derived from an EMBL/GenBank/DDBJ whole genome shotgun (WGS) entry which is preliminary data.</text>
</comment>
<reference evidence="1 2" key="1">
    <citation type="submission" date="2020-10" db="EMBL/GenBank/DDBJ databases">
        <title>The Coptis chinensis genome and diversification of protoberbering-type alkaloids.</title>
        <authorList>
            <person name="Wang B."/>
            <person name="Shu S."/>
            <person name="Song C."/>
            <person name="Liu Y."/>
        </authorList>
    </citation>
    <scope>NUCLEOTIDE SEQUENCE [LARGE SCALE GENOMIC DNA]</scope>
    <source>
        <strain evidence="1">HL-2020</strain>
        <tissue evidence="1">Leaf</tissue>
    </source>
</reference>